<evidence type="ECO:0000313" key="2">
    <source>
        <dbReference type="Proteomes" id="UP000023152"/>
    </source>
</evidence>
<sequence>MRVDGVKAKETKHLNMTTLFETLAPLPVRLEHTQCMLHKDEILICGGYGEKDQYKFICSYPKNIWLDGHCVVRRVNNNRNETILLSFGGRHKHTLTMQYVSVWDDDDNKNKDKAKSGSTKVYNQWIPFTDNDNKPIALDRDEKGYFGTRAVIGGSRNHLLFITYYPYFIDVFDFDKLEFVKFGVLPTDNTKIRYHCFVARTGNALSTAEKINKVYEMILFCESAGLSIKYDEEKNTFQIRNFPVCTPIRPFHSYGYAYIDDFILLFGGSAYCLRDISNEIYKHAITEVKWMKYEQTLPTVLADCTAILDADKTYLHIFSGLDDRTFTTNTHRRINVNGWIKAETEIEKQWTAEEEEKIEIADIKIIVEGAKEDFDIKKLKVKIESFRKKDIEIVVDYWVRSVSLKLGWINDFNILISYKVNYNPEKIFQEIEGPSTIFHLC</sequence>
<protein>
    <submittedName>
        <fullName evidence="1">Uncharacterized protein</fullName>
    </submittedName>
</protein>
<dbReference type="EMBL" id="ASPP01006147">
    <property type="protein sequence ID" value="ETO29265.1"/>
    <property type="molecule type" value="Genomic_DNA"/>
</dbReference>
<dbReference type="Proteomes" id="UP000023152">
    <property type="component" value="Unassembled WGS sequence"/>
</dbReference>
<dbReference type="InterPro" id="IPR011043">
    <property type="entry name" value="Gal_Oxase/kelch_b-propeller"/>
</dbReference>
<reference evidence="1 2" key="1">
    <citation type="journal article" date="2013" name="Curr. Biol.">
        <title>The Genome of the Foraminiferan Reticulomyxa filosa.</title>
        <authorList>
            <person name="Glockner G."/>
            <person name="Hulsmann N."/>
            <person name="Schleicher M."/>
            <person name="Noegel A.A."/>
            <person name="Eichinger L."/>
            <person name="Gallinger C."/>
            <person name="Pawlowski J."/>
            <person name="Sierra R."/>
            <person name="Euteneuer U."/>
            <person name="Pillet L."/>
            <person name="Moustafa A."/>
            <person name="Platzer M."/>
            <person name="Groth M."/>
            <person name="Szafranski K."/>
            <person name="Schliwa M."/>
        </authorList>
    </citation>
    <scope>NUCLEOTIDE SEQUENCE [LARGE SCALE GENOMIC DNA]</scope>
</reference>
<organism evidence="1 2">
    <name type="scientific">Reticulomyxa filosa</name>
    <dbReference type="NCBI Taxonomy" id="46433"/>
    <lineage>
        <taxon>Eukaryota</taxon>
        <taxon>Sar</taxon>
        <taxon>Rhizaria</taxon>
        <taxon>Retaria</taxon>
        <taxon>Foraminifera</taxon>
        <taxon>Monothalamids</taxon>
        <taxon>Reticulomyxidae</taxon>
        <taxon>Reticulomyxa</taxon>
    </lineage>
</organism>
<keyword evidence="2" id="KW-1185">Reference proteome</keyword>
<dbReference type="Gene3D" id="2.120.10.80">
    <property type="entry name" value="Kelch-type beta propeller"/>
    <property type="match status" value="1"/>
</dbReference>
<accession>X6NSJ2</accession>
<gene>
    <name evidence="1" type="ORF">RFI_07861</name>
</gene>
<evidence type="ECO:0000313" key="1">
    <source>
        <dbReference type="EMBL" id="ETO29265.1"/>
    </source>
</evidence>
<proteinExistence type="predicted"/>
<dbReference type="AlphaFoldDB" id="X6NSJ2"/>
<dbReference type="InterPro" id="IPR015915">
    <property type="entry name" value="Kelch-typ_b-propeller"/>
</dbReference>
<name>X6NSJ2_RETFI</name>
<comment type="caution">
    <text evidence="1">The sequence shown here is derived from an EMBL/GenBank/DDBJ whole genome shotgun (WGS) entry which is preliminary data.</text>
</comment>
<dbReference type="SUPFAM" id="SSF50965">
    <property type="entry name" value="Galactose oxidase, central domain"/>
    <property type="match status" value="1"/>
</dbReference>